<keyword evidence="1" id="KW-0805">Transcription regulation</keyword>
<accession>A0ABW0XSQ3</accession>
<evidence type="ECO:0000256" key="1">
    <source>
        <dbReference type="ARBA" id="ARBA00023015"/>
    </source>
</evidence>
<keyword evidence="7" id="KW-1185">Reference proteome</keyword>
<feature type="DNA-binding region" description="H-T-H motif" evidence="4">
    <location>
        <begin position="37"/>
        <end position="56"/>
    </location>
</feature>
<dbReference type="EMBL" id="JBHSPC010000036">
    <property type="protein sequence ID" value="MFC5671245.1"/>
    <property type="molecule type" value="Genomic_DNA"/>
</dbReference>
<dbReference type="SUPFAM" id="SSF48498">
    <property type="entry name" value="Tetracyclin repressor-like, C-terminal domain"/>
    <property type="match status" value="1"/>
</dbReference>
<evidence type="ECO:0000259" key="5">
    <source>
        <dbReference type="PROSITE" id="PS50977"/>
    </source>
</evidence>
<dbReference type="InterPro" id="IPR011075">
    <property type="entry name" value="TetR_C"/>
</dbReference>
<keyword evidence="3" id="KW-0804">Transcription</keyword>
<dbReference type="InterPro" id="IPR001647">
    <property type="entry name" value="HTH_TetR"/>
</dbReference>
<dbReference type="InterPro" id="IPR009057">
    <property type="entry name" value="Homeodomain-like_sf"/>
</dbReference>
<dbReference type="Gene3D" id="1.10.357.10">
    <property type="entry name" value="Tetracycline Repressor, domain 2"/>
    <property type="match status" value="1"/>
</dbReference>
<evidence type="ECO:0000313" key="7">
    <source>
        <dbReference type="Proteomes" id="UP001596183"/>
    </source>
</evidence>
<evidence type="ECO:0000313" key="6">
    <source>
        <dbReference type="EMBL" id="MFC5671245.1"/>
    </source>
</evidence>
<protein>
    <submittedName>
        <fullName evidence="6">TetR/AcrR family transcriptional regulator</fullName>
    </submittedName>
</protein>
<dbReference type="Pfam" id="PF16925">
    <property type="entry name" value="TetR_C_13"/>
    <property type="match status" value="1"/>
</dbReference>
<gene>
    <name evidence="6" type="ORF">ACFP2V_14305</name>
</gene>
<name>A0ABW0XSQ3_9ACTN</name>
<dbReference type="Gene3D" id="1.10.10.60">
    <property type="entry name" value="Homeodomain-like"/>
    <property type="match status" value="1"/>
</dbReference>
<evidence type="ECO:0000256" key="3">
    <source>
        <dbReference type="ARBA" id="ARBA00023163"/>
    </source>
</evidence>
<evidence type="ECO:0000256" key="4">
    <source>
        <dbReference type="PROSITE-ProRule" id="PRU00335"/>
    </source>
</evidence>
<proteinExistence type="predicted"/>
<sequence>MAATHTDGRIARGNQTRQLILRRTVEIASVEGLEGLSLGRLATELSLSKSGVFALFGSKEDLQLATVHAAIKVYLEHVVQPARELPAGISRLWHVCTGWLTYSKDRVFPGGCFFYSASAEYDAREGKVHDTLAAARTNWFTFLEQTVQEAKDAGEVEQDTDVPLLVFELVALLELANAESVMHNEFTSYDKAARVILNRLRDVATDPSLLPETV</sequence>
<evidence type="ECO:0000256" key="2">
    <source>
        <dbReference type="ARBA" id="ARBA00023125"/>
    </source>
</evidence>
<feature type="domain" description="HTH tetR-type" evidence="5">
    <location>
        <begin position="14"/>
        <end position="74"/>
    </location>
</feature>
<dbReference type="Proteomes" id="UP001596183">
    <property type="component" value="Unassembled WGS sequence"/>
</dbReference>
<dbReference type="PANTHER" id="PTHR47506:SF6">
    <property type="entry name" value="HTH-TYPE TRANSCRIPTIONAL REPRESSOR NEMR"/>
    <property type="match status" value="1"/>
</dbReference>
<dbReference type="InterPro" id="IPR036271">
    <property type="entry name" value="Tet_transcr_reg_TetR-rel_C_sf"/>
</dbReference>
<dbReference type="RefSeq" id="WP_381210972.1">
    <property type="nucleotide sequence ID" value="NZ_JBHSPC010000036.1"/>
</dbReference>
<keyword evidence="2 4" id="KW-0238">DNA-binding</keyword>
<comment type="caution">
    <text evidence="6">The sequence shown here is derived from an EMBL/GenBank/DDBJ whole genome shotgun (WGS) entry which is preliminary data.</text>
</comment>
<organism evidence="6 7">
    <name type="scientific">Streptomyces incanus</name>
    <dbReference type="NCBI Taxonomy" id="887453"/>
    <lineage>
        <taxon>Bacteria</taxon>
        <taxon>Bacillati</taxon>
        <taxon>Actinomycetota</taxon>
        <taxon>Actinomycetes</taxon>
        <taxon>Kitasatosporales</taxon>
        <taxon>Streptomycetaceae</taxon>
        <taxon>Streptomyces</taxon>
    </lineage>
</organism>
<reference evidence="7" key="1">
    <citation type="journal article" date="2019" name="Int. J. Syst. Evol. Microbiol.">
        <title>The Global Catalogue of Microorganisms (GCM) 10K type strain sequencing project: providing services to taxonomists for standard genome sequencing and annotation.</title>
        <authorList>
            <consortium name="The Broad Institute Genomics Platform"/>
            <consortium name="The Broad Institute Genome Sequencing Center for Infectious Disease"/>
            <person name="Wu L."/>
            <person name="Ma J."/>
        </authorList>
    </citation>
    <scope>NUCLEOTIDE SEQUENCE [LARGE SCALE GENOMIC DNA]</scope>
    <source>
        <strain evidence="7">JCM 13852</strain>
    </source>
</reference>
<dbReference type="PROSITE" id="PS50977">
    <property type="entry name" value="HTH_TETR_2"/>
    <property type="match status" value="1"/>
</dbReference>
<dbReference type="Pfam" id="PF00440">
    <property type="entry name" value="TetR_N"/>
    <property type="match status" value="1"/>
</dbReference>
<dbReference type="SUPFAM" id="SSF46689">
    <property type="entry name" value="Homeodomain-like"/>
    <property type="match status" value="1"/>
</dbReference>
<dbReference type="PANTHER" id="PTHR47506">
    <property type="entry name" value="TRANSCRIPTIONAL REGULATORY PROTEIN"/>
    <property type="match status" value="1"/>
</dbReference>